<dbReference type="InterPro" id="IPR004558">
    <property type="entry name" value="Coprogen_oxidase_HemN"/>
</dbReference>
<evidence type="ECO:0000256" key="10">
    <source>
        <dbReference type="ARBA" id="ARBA00022723"/>
    </source>
</evidence>
<dbReference type="PIRSF" id="PIRSF000167">
    <property type="entry name" value="HemN"/>
    <property type="match status" value="1"/>
</dbReference>
<comment type="catalytic activity">
    <reaction evidence="15">
        <text>coproporphyrinogen III + 2 S-adenosyl-L-methionine = protoporphyrinogen IX + 2 5'-deoxyadenosine + 2 L-methionine + 2 CO2</text>
        <dbReference type="Rhea" id="RHEA:15425"/>
        <dbReference type="ChEBI" id="CHEBI:16526"/>
        <dbReference type="ChEBI" id="CHEBI:17319"/>
        <dbReference type="ChEBI" id="CHEBI:57307"/>
        <dbReference type="ChEBI" id="CHEBI:57309"/>
        <dbReference type="ChEBI" id="CHEBI:57844"/>
        <dbReference type="ChEBI" id="CHEBI:59789"/>
        <dbReference type="EC" id="1.3.98.3"/>
    </reaction>
</comment>
<comment type="pathway">
    <text evidence="3">Porphyrin-containing compound metabolism; protoporphyrin-IX biosynthesis; protoporphyrinogen-IX from coproporphyrinogen-III (AdoMet route): step 1/1.</text>
</comment>
<dbReference type="InterPro" id="IPR058240">
    <property type="entry name" value="rSAM_sf"/>
</dbReference>
<dbReference type="Pfam" id="PF04055">
    <property type="entry name" value="Radical_SAM"/>
    <property type="match status" value="1"/>
</dbReference>
<keyword evidence="7" id="KW-0004">4Fe-4S</keyword>
<dbReference type="SMART" id="SM00729">
    <property type="entry name" value="Elp3"/>
    <property type="match status" value="1"/>
</dbReference>
<keyword evidence="13" id="KW-0411">Iron-sulfur</keyword>
<proteinExistence type="inferred from homology"/>
<evidence type="ECO:0000256" key="3">
    <source>
        <dbReference type="ARBA" id="ARBA00004785"/>
    </source>
</evidence>
<comment type="subcellular location">
    <subcellularLocation>
        <location evidence="2">Cytoplasm</location>
    </subcellularLocation>
</comment>
<evidence type="ECO:0000256" key="2">
    <source>
        <dbReference type="ARBA" id="ARBA00004496"/>
    </source>
</evidence>
<dbReference type="EMBL" id="UOEO01000222">
    <property type="protein sequence ID" value="VAW23037.1"/>
    <property type="molecule type" value="Genomic_DNA"/>
</dbReference>
<keyword evidence="9" id="KW-0949">S-adenosyl-L-methionine</keyword>
<dbReference type="GO" id="GO:0005737">
    <property type="term" value="C:cytoplasm"/>
    <property type="evidence" value="ECO:0007669"/>
    <property type="project" value="UniProtKB-SubCell"/>
</dbReference>
<evidence type="ECO:0000256" key="1">
    <source>
        <dbReference type="ARBA" id="ARBA00001966"/>
    </source>
</evidence>
<dbReference type="InterPro" id="IPR034505">
    <property type="entry name" value="Coproporphyrinogen-III_oxidase"/>
</dbReference>
<dbReference type="UniPathway" id="UPA00251">
    <property type="reaction ID" value="UER00323"/>
</dbReference>
<feature type="domain" description="Radical SAM core" evidence="16">
    <location>
        <begin position="41"/>
        <end position="272"/>
    </location>
</feature>
<dbReference type="GO" id="GO:0051539">
    <property type="term" value="F:4 iron, 4 sulfur cluster binding"/>
    <property type="evidence" value="ECO:0007669"/>
    <property type="project" value="UniProtKB-KW"/>
</dbReference>
<comment type="subunit">
    <text evidence="5">Monomer.</text>
</comment>
<dbReference type="PANTHER" id="PTHR13932:SF6">
    <property type="entry name" value="OXYGEN-INDEPENDENT COPROPORPHYRINOGEN III OXIDASE"/>
    <property type="match status" value="1"/>
</dbReference>
<dbReference type="EC" id="1.3.98.3" evidence="6"/>
<dbReference type="PROSITE" id="PS51918">
    <property type="entry name" value="RADICAL_SAM"/>
    <property type="match status" value="1"/>
</dbReference>
<keyword evidence="10" id="KW-0479">Metal-binding</keyword>
<gene>
    <name evidence="17" type="ORF">MNBD_ALPHA12-1785</name>
</gene>
<evidence type="ECO:0000256" key="14">
    <source>
        <dbReference type="ARBA" id="ARBA00023244"/>
    </source>
</evidence>
<dbReference type="InterPro" id="IPR023404">
    <property type="entry name" value="rSAM_horseshoe"/>
</dbReference>
<dbReference type="AlphaFoldDB" id="A0A3B0UCH8"/>
<dbReference type="SFLD" id="SFLDG01082">
    <property type="entry name" value="B12-binding_domain_containing"/>
    <property type="match status" value="1"/>
</dbReference>
<organism evidence="17">
    <name type="scientific">hydrothermal vent metagenome</name>
    <dbReference type="NCBI Taxonomy" id="652676"/>
    <lineage>
        <taxon>unclassified sequences</taxon>
        <taxon>metagenomes</taxon>
        <taxon>ecological metagenomes</taxon>
    </lineage>
</organism>
<dbReference type="Gene3D" id="3.80.30.20">
    <property type="entry name" value="tm_1862 like domain"/>
    <property type="match status" value="1"/>
</dbReference>
<dbReference type="GO" id="GO:0046872">
    <property type="term" value="F:metal ion binding"/>
    <property type="evidence" value="ECO:0007669"/>
    <property type="project" value="UniProtKB-KW"/>
</dbReference>
<dbReference type="GO" id="GO:0051989">
    <property type="term" value="F:coproporphyrinogen dehydrogenase activity"/>
    <property type="evidence" value="ECO:0007669"/>
    <property type="project" value="UniProtKB-EC"/>
</dbReference>
<dbReference type="Gene3D" id="1.10.10.920">
    <property type="match status" value="1"/>
</dbReference>
<reference evidence="17" key="1">
    <citation type="submission" date="2018-06" db="EMBL/GenBank/DDBJ databases">
        <authorList>
            <person name="Zhirakovskaya E."/>
        </authorList>
    </citation>
    <scope>NUCLEOTIDE SEQUENCE</scope>
</reference>
<evidence type="ECO:0000256" key="5">
    <source>
        <dbReference type="ARBA" id="ARBA00011245"/>
    </source>
</evidence>
<keyword evidence="14" id="KW-0627">Porphyrin biosynthesis</keyword>
<evidence type="ECO:0000256" key="15">
    <source>
        <dbReference type="ARBA" id="ARBA00048321"/>
    </source>
</evidence>
<evidence type="ECO:0000313" key="17">
    <source>
        <dbReference type="EMBL" id="VAW23037.1"/>
    </source>
</evidence>
<dbReference type="GO" id="GO:0006782">
    <property type="term" value="P:protoporphyrinogen IX biosynthetic process"/>
    <property type="evidence" value="ECO:0007669"/>
    <property type="project" value="UniProtKB-UniPathway"/>
</dbReference>
<evidence type="ECO:0000256" key="9">
    <source>
        <dbReference type="ARBA" id="ARBA00022691"/>
    </source>
</evidence>
<dbReference type="SFLD" id="SFLDG01065">
    <property type="entry name" value="anaerobic_coproporphyrinogen-I"/>
    <property type="match status" value="1"/>
</dbReference>
<dbReference type="InterPro" id="IPR007197">
    <property type="entry name" value="rSAM"/>
</dbReference>
<dbReference type="SUPFAM" id="SSF102114">
    <property type="entry name" value="Radical SAM enzymes"/>
    <property type="match status" value="1"/>
</dbReference>
<evidence type="ECO:0000256" key="12">
    <source>
        <dbReference type="ARBA" id="ARBA00023004"/>
    </source>
</evidence>
<evidence type="ECO:0000256" key="8">
    <source>
        <dbReference type="ARBA" id="ARBA00022490"/>
    </source>
</evidence>
<evidence type="ECO:0000256" key="6">
    <source>
        <dbReference type="ARBA" id="ARBA00011912"/>
    </source>
</evidence>
<keyword evidence="12" id="KW-0408">Iron</keyword>
<protein>
    <recommendedName>
        <fullName evidence="6">coproporphyrinogen dehydrogenase</fullName>
        <ecNumber evidence="6">1.3.98.3</ecNumber>
    </recommendedName>
</protein>
<evidence type="ECO:0000259" key="16">
    <source>
        <dbReference type="PROSITE" id="PS51918"/>
    </source>
</evidence>
<dbReference type="NCBIfam" id="TIGR00538">
    <property type="entry name" value="hemN"/>
    <property type="match status" value="1"/>
</dbReference>
<dbReference type="SFLD" id="SFLDS00029">
    <property type="entry name" value="Radical_SAM"/>
    <property type="match status" value="1"/>
</dbReference>
<evidence type="ECO:0000256" key="13">
    <source>
        <dbReference type="ARBA" id="ARBA00023014"/>
    </source>
</evidence>
<dbReference type="CDD" id="cd01335">
    <property type="entry name" value="Radical_SAM"/>
    <property type="match status" value="1"/>
</dbReference>
<dbReference type="PANTHER" id="PTHR13932">
    <property type="entry name" value="COPROPORPHYRINIGEN III OXIDASE"/>
    <property type="match status" value="1"/>
</dbReference>
<accession>A0A3B0UCH8</accession>
<name>A0A3B0UCH8_9ZZZZ</name>
<sequence length="449" mass="49831">MQQSLAEKYGSPVPRYTSYPTAPHFHEGVDEEKYRQWLKGLKGTDTLSLYLHVPFCDRLCWFCGCHTKQTLKYAPITTYIEQLLAEIDLVAAAIENKPKVTGVHFGGGSPSMLTPDDLGRLVARLREKFSFGDRPEISIEVDPGDVTPERVEGMVKAGLSRVSIGVQDFDEKVQEAINRPQSFELTRNVVEQMRGAGVHSLNLDVLYGLPYQTEDTLRKTIEQVVLLKPDRVALFGYAHVPWMKKHQNLIEEDKLADINGRFSQAQLAAQLLVNAGFVRIGLDHFARFDDTLAVAARTGRLRRNFQGYTDDPASALIGLGASSIGETKQGYVQNIVGTGRYMEEVKAGKIPVARGVELSQEDIARRWVIESLMCDMVLARAEAIKHLGDEAAGLLAEAAQLAERDEDGLFVAEDDGFRVTETGRPFVRVLAAHFDTYLNKGKGRHSAAI</sequence>
<dbReference type="InterPro" id="IPR006638">
    <property type="entry name" value="Elp3/MiaA/NifB-like_rSAM"/>
</dbReference>
<evidence type="ECO:0000256" key="4">
    <source>
        <dbReference type="ARBA" id="ARBA00005493"/>
    </source>
</evidence>
<evidence type="ECO:0000256" key="11">
    <source>
        <dbReference type="ARBA" id="ARBA00023002"/>
    </source>
</evidence>
<keyword evidence="11 17" id="KW-0560">Oxidoreductase</keyword>
<comment type="similarity">
    <text evidence="4">Belongs to the anaerobic coproporphyrinogen-III oxidase family.</text>
</comment>
<evidence type="ECO:0000256" key="7">
    <source>
        <dbReference type="ARBA" id="ARBA00022485"/>
    </source>
</evidence>
<comment type="cofactor">
    <cofactor evidence="1">
        <name>[4Fe-4S] cluster</name>
        <dbReference type="ChEBI" id="CHEBI:49883"/>
    </cofactor>
</comment>
<dbReference type="GO" id="GO:0004109">
    <property type="term" value="F:coproporphyrinogen oxidase activity"/>
    <property type="evidence" value="ECO:0007669"/>
    <property type="project" value="InterPro"/>
</dbReference>
<keyword evidence="8" id="KW-0963">Cytoplasm</keyword>